<evidence type="ECO:0000313" key="2">
    <source>
        <dbReference type="Proteomes" id="UP000324611"/>
    </source>
</evidence>
<dbReference type="AlphaFoldDB" id="A0A5B2VU48"/>
<dbReference type="Gene3D" id="3.30.500.20">
    <property type="entry name" value="BH3703-like domains"/>
    <property type="match status" value="1"/>
</dbReference>
<organism evidence="1 2">
    <name type="scientific">Chitinophaga agrisoli</name>
    <dbReference type="NCBI Taxonomy" id="2607653"/>
    <lineage>
        <taxon>Bacteria</taxon>
        <taxon>Pseudomonadati</taxon>
        <taxon>Bacteroidota</taxon>
        <taxon>Chitinophagia</taxon>
        <taxon>Chitinophagales</taxon>
        <taxon>Chitinophagaceae</taxon>
        <taxon>Chitinophaga</taxon>
    </lineage>
</organism>
<dbReference type="SUPFAM" id="SSF160424">
    <property type="entry name" value="BH3703-like"/>
    <property type="match status" value="1"/>
</dbReference>
<sequence length="114" mass="13110">MTVDEIYLNIGQGMAGAIEESSWTKARLLIKVVGTGVVGYTGDYQIRETGHDMSVRKIPRDIRLWIRELHEITTEGGSNKWNRAVFTLLPDGKFDMEFIWDQELQDEIEKHARS</sequence>
<reference evidence="1 2" key="1">
    <citation type="submission" date="2019-09" db="EMBL/GenBank/DDBJ databases">
        <title>Chitinophaga ginsengihumi sp. nov., isolated from soil of ginseng rhizosphere.</title>
        <authorList>
            <person name="Lee J."/>
        </authorList>
    </citation>
    <scope>NUCLEOTIDE SEQUENCE [LARGE SCALE GENOMIC DNA]</scope>
    <source>
        <strain evidence="1 2">BN140078</strain>
    </source>
</reference>
<accession>A0A5B2VU48</accession>
<protein>
    <submittedName>
        <fullName evidence="1">Uncharacterized protein</fullName>
    </submittedName>
</protein>
<name>A0A5B2VU48_9BACT</name>
<dbReference type="EMBL" id="VUOC01000002">
    <property type="protein sequence ID" value="KAA2242751.1"/>
    <property type="molecule type" value="Genomic_DNA"/>
</dbReference>
<dbReference type="InterPro" id="IPR036170">
    <property type="entry name" value="YezG-like_sf"/>
</dbReference>
<keyword evidence="2" id="KW-1185">Reference proteome</keyword>
<dbReference type="Proteomes" id="UP000324611">
    <property type="component" value="Unassembled WGS sequence"/>
</dbReference>
<evidence type="ECO:0000313" key="1">
    <source>
        <dbReference type="EMBL" id="KAA2242751.1"/>
    </source>
</evidence>
<comment type="caution">
    <text evidence="1">The sequence shown here is derived from an EMBL/GenBank/DDBJ whole genome shotgun (WGS) entry which is preliminary data.</text>
</comment>
<proteinExistence type="predicted"/>
<dbReference type="RefSeq" id="WP_149837624.1">
    <property type="nucleotide sequence ID" value="NZ_VUOC01000002.1"/>
</dbReference>
<reference evidence="1 2" key="2">
    <citation type="submission" date="2019-09" db="EMBL/GenBank/DDBJ databases">
        <authorList>
            <person name="Jin C."/>
        </authorList>
    </citation>
    <scope>NUCLEOTIDE SEQUENCE [LARGE SCALE GENOMIC DNA]</scope>
    <source>
        <strain evidence="1 2">BN140078</strain>
    </source>
</reference>
<gene>
    <name evidence="1" type="ORF">F0L74_09495</name>
</gene>